<dbReference type="GO" id="GO:0051604">
    <property type="term" value="P:protein maturation"/>
    <property type="evidence" value="ECO:0007669"/>
    <property type="project" value="TreeGrafter"/>
</dbReference>
<dbReference type="STRING" id="655015.B1812_13090"/>
<dbReference type="PANTHER" id="PTHR35177:SF2">
    <property type="entry name" value="HYDROGENASE MATURATION FACTOR HYBG"/>
    <property type="match status" value="1"/>
</dbReference>
<evidence type="ECO:0000313" key="3">
    <source>
        <dbReference type="Proteomes" id="UP000193978"/>
    </source>
</evidence>
<dbReference type="GO" id="GO:1902670">
    <property type="term" value="F:carbon dioxide binding"/>
    <property type="evidence" value="ECO:0007669"/>
    <property type="project" value="TreeGrafter"/>
</dbReference>
<dbReference type="InterPro" id="IPR001109">
    <property type="entry name" value="Hydrogenase_HupF/HypC"/>
</dbReference>
<dbReference type="Pfam" id="PF01455">
    <property type="entry name" value="HupF_HypC"/>
    <property type="match status" value="1"/>
</dbReference>
<name>A0A1W6N1D9_9HYPH</name>
<sequence>MCIGFPMEVIEDLGSEALCERHGERQRISMLLVGPQPAGTKILAHLGAAVRVLDDLEARQIDDALTALEAALRGENIDHLFADLVDREPELPDFLRQDAP</sequence>
<organism evidence="2 3">
    <name type="scientific">Methylocystis bryophila</name>
    <dbReference type="NCBI Taxonomy" id="655015"/>
    <lineage>
        <taxon>Bacteria</taxon>
        <taxon>Pseudomonadati</taxon>
        <taxon>Pseudomonadota</taxon>
        <taxon>Alphaproteobacteria</taxon>
        <taxon>Hyphomicrobiales</taxon>
        <taxon>Methylocystaceae</taxon>
        <taxon>Methylocystis</taxon>
    </lineage>
</organism>
<dbReference type="EMBL" id="CP019948">
    <property type="protein sequence ID" value="ARN83627.1"/>
    <property type="molecule type" value="Genomic_DNA"/>
</dbReference>
<dbReference type="KEGG" id="mbry:B1812_13090"/>
<dbReference type="RefSeq" id="WP_085773701.1">
    <property type="nucleotide sequence ID" value="NZ_AP027149.1"/>
</dbReference>
<proteinExistence type="inferred from homology"/>
<dbReference type="AlphaFoldDB" id="A0A1W6N1D9"/>
<reference evidence="2 3" key="1">
    <citation type="submission" date="2017-02" db="EMBL/GenBank/DDBJ databases">
        <authorList>
            <person name="Peterson S.W."/>
        </authorList>
    </citation>
    <scope>NUCLEOTIDE SEQUENCE [LARGE SCALE GENOMIC DNA]</scope>
    <source>
        <strain evidence="2 3">S285</strain>
    </source>
</reference>
<dbReference type="OrthoDB" id="9806017at2"/>
<accession>A0A1W6N1D9</accession>
<evidence type="ECO:0000313" key="2">
    <source>
        <dbReference type="EMBL" id="ARN83627.1"/>
    </source>
</evidence>
<dbReference type="NCBIfam" id="TIGR00074">
    <property type="entry name" value="hypC_hupF"/>
    <property type="match status" value="1"/>
</dbReference>
<gene>
    <name evidence="2" type="ORF">B1812_13090</name>
</gene>
<protein>
    <submittedName>
        <fullName evidence="2">Hydrogenase</fullName>
    </submittedName>
</protein>
<comment type="similarity">
    <text evidence="1">Belongs to the HupF/HypC family.</text>
</comment>
<dbReference type="Gene3D" id="2.30.30.140">
    <property type="match status" value="1"/>
</dbReference>
<dbReference type="SUPFAM" id="SSF159127">
    <property type="entry name" value="HupF/HypC-like"/>
    <property type="match status" value="1"/>
</dbReference>
<dbReference type="PRINTS" id="PR00445">
    <property type="entry name" value="HUPFHYPC"/>
</dbReference>
<dbReference type="Proteomes" id="UP000193978">
    <property type="component" value="Chromosome"/>
</dbReference>
<dbReference type="PANTHER" id="PTHR35177">
    <property type="entry name" value="HYDROGENASE MATURATION FACTOR HYBG"/>
    <property type="match status" value="1"/>
</dbReference>
<evidence type="ECO:0000256" key="1">
    <source>
        <dbReference type="ARBA" id="ARBA00006018"/>
    </source>
</evidence>
<keyword evidence="3" id="KW-1185">Reference proteome</keyword>
<dbReference type="GO" id="GO:0005506">
    <property type="term" value="F:iron ion binding"/>
    <property type="evidence" value="ECO:0007669"/>
    <property type="project" value="TreeGrafter"/>
</dbReference>